<evidence type="ECO:0000259" key="3">
    <source>
        <dbReference type="PROSITE" id="PS51459"/>
    </source>
</evidence>
<feature type="binding site" evidence="2">
    <location>
        <begin position="241"/>
        <end position="248"/>
    </location>
    <ligand>
        <name>ATP</name>
        <dbReference type="ChEBI" id="CHEBI:30616"/>
    </ligand>
</feature>
<reference evidence="4 5" key="1">
    <citation type="submission" date="2019-12" db="EMBL/GenBank/DDBJ databases">
        <authorList>
            <person name="Kim Y.S."/>
        </authorList>
    </citation>
    <scope>NUCLEOTIDE SEQUENCE [LARGE SCALE GENOMIC DNA]</scope>
    <source>
        <strain evidence="4 5">MMS17-SY077</strain>
    </source>
</reference>
<dbReference type="InterPro" id="IPR036597">
    <property type="entry name" value="Fido-like_dom_sf"/>
</dbReference>
<dbReference type="GO" id="GO:0005524">
    <property type="term" value="F:ATP binding"/>
    <property type="evidence" value="ECO:0007669"/>
    <property type="project" value="UniProtKB-KW"/>
</dbReference>
<dbReference type="PANTHER" id="PTHR13504:SF38">
    <property type="entry name" value="FIDO DOMAIN-CONTAINING PROTEIN"/>
    <property type="match status" value="1"/>
</dbReference>
<dbReference type="PANTHER" id="PTHR13504">
    <property type="entry name" value="FIDO DOMAIN-CONTAINING PROTEIN DDB_G0283145"/>
    <property type="match status" value="1"/>
</dbReference>
<name>A0A6I4NWY6_9MICO</name>
<evidence type="ECO:0000313" key="4">
    <source>
        <dbReference type="EMBL" id="MWB97005.1"/>
    </source>
</evidence>
<dbReference type="InterPro" id="IPR040198">
    <property type="entry name" value="Fido_containing"/>
</dbReference>
<dbReference type="Pfam" id="PF02661">
    <property type="entry name" value="Fic"/>
    <property type="match status" value="1"/>
</dbReference>
<evidence type="ECO:0000256" key="2">
    <source>
        <dbReference type="PIRSR" id="PIRSR640198-2"/>
    </source>
</evidence>
<dbReference type="Gene3D" id="1.10.3290.10">
    <property type="entry name" value="Fido-like domain"/>
    <property type="match status" value="1"/>
</dbReference>
<dbReference type="AlphaFoldDB" id="A0A6I4NWY6"/>
<dbReference type="RefSeq" id="WP_160422279.1">
    <property type="nucleotide sequence ID" value="NZ_WSTA01000001.1"/>
</dbReference>
<keyword evidence="5" id="KW-1185">Reference proteome</keyword>
<keyword evidence="2" id="KW-0547">Nucleotide-binding</keyword>
<evidence type="ECO:0000313" key="5">
    <source>
        <dbReference type="Proteomes" id="UP000438182"/>
    </source>
</evidence>
<organism evidence="4 5">
    <name type="scientific">Agromyces seonyuensis</name>
    <dbReference type="NCBI Taxonomy" id="2662446"/>
    <lineage>
        <taxon>Bacteria</taxon>
        <taxon>Bacillati</taxon>
        <taxon>Actinomycetota</taxon>
        <taxon>Actinomycetes</taxon>
        <taxon>Micrococcales</taxon>
        <taxon>Microbacteriaceae</taxon>
        <taxon>Agromyces</taxon>
    </lineage>
</organism>
<sequence length="414" mass="44838">MIAVPAPESAGLPIPAVTTETAVWVPSDGGMLSKTQRRRETGPYESTVPAVLVDWEPVWTGELSADVDDATRALADFDTYALRTLGAEDPAVGPMSSILLRTESASSSQIEHLTVSARQLALAELDEGSGANALTVTGNVRAMEAAIELSNRLDLDSVLAMHRELLRRQRGYEQYAGRLREVVVWIGRGGPRTADFVGPQPERVPGALADLFAFAARDDLPPLVQIAVAHAQFETVHPFVDGNGRTGRAFVQAMLRGKELSSHTTVPLSAGLLAEIDAYFDALTAFRAGDAEPIVRRFAAASRFAAVTGRELVETLALIVEEDEQKLAGVRSHALARRLLPKLVGQPVVNAKYVKRELGIGDASAQRALDLLAERGVLEERTGYRRNRVWQHTGILNALDAYAERARRPYATHG</sequence>
<proteinExistence type="predicted"/>
<feature type="active site" evidence="1">
    <location>
        <position position="237"/>
    </location>
</feature>
<dbReference type="SUPFAM" id="SSF140931">
    <property type="entry name" value="Fic-like"/>
    <property type="match status" value="1"/>
</dbReference>
<evidence type="ECO:0000256" key="1">
    <source>
        <dbReference type="PIRSR" id="PIRSR640198-1"/>
    </source>
</evidence>
<accession>A0A6I4NWY6</accession>
<protein>
    <submittedName>
        <fullName evidence="4">Fic family protein</fullName>
    </submittedName>
</protein>
<dbReference type="EMBL" id="WSTA01000001">
    <property type="protein sequence ID" value="MWB97005.1"/>
    <property type="molecule type" value="Genomic_DNA"/>
</dbReference>
<keyword evidence="2" id="KW-0067">ATP-binding</keyword>
<comment type="caution">
    <text evidence="4">The sequence shown here is derived from an EMBL/GenBank/DDBJ whole genome shotgun (WGS) entry which is preliminary data.</text>
</comment>
<feature type="domain" description="Fido" evidence="3">
    <location>
        <begin position="153"/>
        <end position="300"/>
    </location>
</feature>
<dbReference type="Proteomes" id="UP000438182">
    <property type="component" value="Unassembled WGS sequence"/>
</dbReference>
<gene>
    <name evidence="4" type="ORF">GB864_00310</name>
</gene>
<dbReference type="PROSITE" id="PS51459">
    <property type="entry name" value="FIDO"/>
    <property type="match status" value="1"/>
</dbReference>
<dbReference type="InterPro" id="IPR003812">
    <property type="entry name" value="Fido"/>
</dbReference>